<proteinExistence type="predicted"/>
<dbReference type="SUPFAM" id="SSF63829">
    <property type="entry name" value="Calcium-dependent phosphotriesterase"/>
    <property type="match status" value="1"/>
</dbReference>
<protein>
    <submittedName>
        <fullName evidence="1">Uncharacterized protein</fullName>
    </submittedName>
</protein>
<dbReference type="RefSeq" id="XP_044547368.1">
    <property type="nucleotide sequence ID" value="XM_044695893.1"/>
</dbReference>
<dbReference type="InterPro" id="IPR011042">
    <property type="entry name" value="6-blade_b-propeller_TolB-like"/>
</dbReference>
<evidence type="ECO:0000313" key="2">
    <source>
        <dbReference type="Proteomes" id="UP000816034"/>
    </source>
</evidence>
<evidence type="ECO:0000313" key="1">
    <source>
        <dbReference type="EMBL" id="KAG2381688.1"/>
    </source>
</evidence>
<name>A0AA88GPA8_NAELO</name>
<organism evidence="1 2">
    <name type="scientific">Naegleria lovaniensis</name>
    <name type="common">Amoeba</name>
    <dbReference type="NCBI Taxonomy" id="51637"/>
    <lineage>
        <taxon>Eukaryota</taxon>
        <taxon>Discoba</taxon>
        <taxon>Heterolobosea</taxon>
        <taxon>Tetramitia</taxon>
        <taxon>Eutetramitia</taxon>
        <taxon>Vahlkampfiidae</taxon>
        <taxon>Naegleria</taxon>
    </lineage>
</organism>
<dbReference type="Gene3D" id="2.120.10.30">
    <property type="entry name" value="TolB, C-terminal domain"/>
    <property type="match status" value="1"/>
</dbReference>
<dbReference type="GeneID" id="68098527"/>
<dbReference type="AlphaFoldDB" id="A0AA88GPA8"/>
<accession>A0AA88GPA8</accession>
<sequence length="705" mass="78078">MMKSNQSTRTLSIILFFLFIIVINNIPLINAWNYTLGTLIPNIQTLSTPSQLILVNPSNGAALSNSFSTNQILLQVLIPNESPQQTPLLNYTGTQLSMGWIELEALSFVKDDVLPIVPSVTLPLPSNSTIIPPAPSVISPSLSIAVPNVSLSSNATMNQGNSKEKFEDEHARSRLDPYRQLVTQVKEWKNKQNVLSNNKKNDRRQRFYTPLTGYYPVLGTFGGSLSPSNFQSQVSYFISQKALNSFRLDNVTSSNGVNLWKTTSVEFTETVFGLKAKQGNSSPHTIYAMTSGKLWLVSNGNLFSLITNAASTEQDSTDGTYGSASIYSDGNYQDIEITEDNDVYFLEKRKLRRLRGGVVTTLVNYGINVFSDGDVTTARLNQPSFMTSAFGMLYISDTGNNRIRAFNMTSGILTTIAGSDSGTSTTGLTDTTLGDALKYSLSQPKGIAVNRNNGVIYFVEGLSIRTLTPQCDSEKEEPMTEYPFCKCKNGLFYNGSNICVSSLLNNVFGFQDYVVRQSQFKISWTVESFSISADFQNAINNSFTNYKYSFEIYSGESELLSSTQRTGRAVYFYYNRQFRFLPPIVIEAMLNTTIGDRVVFNMVIENSQALFSKNLTILEMPQITSSQITGFYPSVGVALTTPFMMNITPISTSGVFAQMAPFSYAFGFYKPIGDENYIRVTDFVTPATDTTPISKTFPLPFLGDK</sequence>
<reference evidence="1 2" key="1">
    <citation type="journal article" date="2018" name="BMC Genomics">
        <title>The genome of Naegleria lovaniensis, the basis for a comparative approach to unravel pathogenicity factors of the human pathogenic amoeba N. fowleri.</title>
        <authorList>
            <person name="Liechti N."/>
            <person name="Schurch N."/>
            <person name="Bruggmann R."/>
            <person name="Wittwer M."/>
        </authorList>
    </citation>
    <scope>NUCLEOTIDE SEQUENCE [LARGE SCALE GENOMIC DNA]</scope>
    <source>
        <strain evidence="1 2">ATCC 30569</strain>
    </source>
</reference>
<keyword evidence="2" id="KW-1185">Reference proteome</keyword>
<dbReference type="Proteomes" id="UP000816034">
    <property type="component" value="Unassembled WGS sequence"/>
</dbReference>
<gene>
    <name evidence="1" type="ORF">C9374_006072</name>
</gene>
<dbReference type="EMBL" id="PYSW02000026">
    <property type="protein sequence ID" value="KAG2381688.1"/>
    <property type="molecule type" value="Genomic_DNA"/>
</dbReference>
<comment type="caution">
    <text evidence="1">The sequence shown here is derived from an EMBL/GenBank/DDBJ whole genome shotgun (WGS) entry which is preliminary data.</text>
</comment>